<dbReference type="Gene3D" id="2.10.25.10">
    <property type="entry name" value="Laminin"/>
    <property type="match status" value="2"/>
</dbReference>
<dbReference type="InterPro" id="IPR052749">
    <property type="entry name" value="Alpha-tectorin"/>
</dbReference>
<protein>
    <recommendedName>
        <fullName evidence="8">VWFD domain-containing protein</fullName>
    </recommendedName>
</protein>
<keyword evidence="4" id="KW-0677">Repeat</keyword>
<reference evidence="9" key="1">
    <citation type="submission" date="2021-01" db="EMBL/GenBank/DDBJ databases">
        <title>A chromosome-scale assembly of European eel, Anguilla anguilla.</title>
        <authorList>
            <person name="Henkel C."/>
            <person name="Jong-Raadsen S.A."/>
            <person name="Dufour S."/>
            <person name="Weltzien F.-A."/>
            <person name="Palstra A.P."/>
            <person name="Pelster B."/>
            <person name="Spaink H.P."/>
            <person name="Van Den Thillart G.E."/>
            <person name="Jansen H."/>
            <person name="Zahm M."/>
            <person name="Klopp C."/>
            <person name="Cedric C."/>
            <person name="Louis A."/>
            <person name="Berthelot C."/>
            <person name="Parey E."/>
            <person name="Roest Crollius H."/>
            <person name="Montfort J."/>
            <person name="Robinson-Rechavi M."/>
            <person name="Bucao C."/>
            <person name="Bouchez O."/>
            <person name="Gislard M."/>
            <person name="Lluch J."/>
            <person name="Milhes M."/>
            <person name="Lampietro C."/>
            <person name="Lopez Roques C."/>
            <person name="Donnadieu C."/>
            <person name="Braasch I."/>
            <person name="Desvignes T."/>
            <person name="Postlethwait J."/>
            <person name="Bobe J."/>
            <person name="Guiguen Y."/>
            <person name="Dirks R."/>
        </authorList>
    </citation>
    <scope>NUCLEOTIDE SEQUENCE</scope>
    <source>
        <strain evidence="9">Tag_6206</strain>
        <tissue evidence="9">Liver</tissue>
    </source>
</reference>
<dbReference type="Pfam" id="PF08742">
    <property type="entry name" value="C8"/>
    <property type="match status" value="3"/>
</dbReference>
<dbReference type="InterPro" id="IPR025615">
    <property type="entry name" value="TILa_dom"/>
</dbReference>
<feature type="domain" description="VWFD" evidence="8">
    <location>
        <begin position="847"/>
        <end position="1025"/>
    </location>
</feature>
<sequence length="1422" mass="155785">MSSCKCWQVNCKKFSCGPNEKCEVADGVRKCQPVGSGVCVASGDPHYTSIDGHHFDFQGTCTYILAKGCGLEGTHLVPFSVQVKNKRWRPASWRKVSVTELVAVEVYGYTLIMQENTRGILVNGVLNNVPLSLNDGAVEVYPDGRHYTVKTNFGLIVTYNLVYQVTVTVPGNYRGKTCGLCGNFNDNKKDEFRLPDGNLVTDVNVFGAAWKVAIPGVVCDDGCSGNNCPNCNPKLKEIFQERSYCGILTDPKGPFAACHANLDPVPYFNNCIFDICASNGDHEVLCDSAASYALNCETAGADIKTWRTPSFCPMSCPSNSHYEICAETCANSCPGLSDIVECSSTCAEGCDCDEGFLFNGESCILAEQCGCYDNGRSYKPAEVVYDDDCKQVCTCDAVKGLSCQAHTCPSGTECLVRKGVKACFNTDPCKDAKCRVKETCQVEKGEAVCVPQYTGTCWAWGDPHYHTLDGFNYNFQGTCKYTISKTCGDVAGLVPFSIEERNDNRGSTAVSFVREVDVTVYGYTFTMIKYQWGRIMVNNEVQNLPVEMGSNLVTVIYSNNMAVLQTNFGLRVSYDWNSRLLIQLPSSYYGSVCGLCGDFNGNSKDELRNPAGKAVPSILDWTKSWRVPDPQDPNCSDDCQEGCPTCDGKLRKQYETEDYCGALTKADSVFQQCHDKVDPKAFMENCAYDMCLLKGDKQMLCQALTSYSEMCLKEGIVLKGWRNKFGCPMSCQPHSHYEACASPCPLTCPITEQDSPVCLAVCSEGCVCDKGYALSAGKCVPAKECGCSYQGRYYEPGQSFWGDEGCQQLCMCDQDLGMVVCRQAGCKATERCTVEDGVRACRPLSYSTCIASGDPHYRTFDGRRFNFQGTCVYQLVALCSKDPSLTAFEVTVQNDHRKSKAVSFTKVVTVQVYGITITISRDYRFQIMVDGQFTSMPFQYEDKLVVFRSCRTAVVETAFGMRVTFNWNSVVTVTLPNTYQGAVCGLCGNYNQNPSDDGTQRDGKAAASGSQLGESWRVDVVPGCTSGCTGPECKACSASQIDAYRAQRYCGIIADKTGPFRDCHARVDPAPYLEDCAFDACHFEERDDVICEAVAAYVSACQNEGVAIQSWRSSSFCRDGLLPQKQPLRALFLRLPRHLCHHVHAARCHLPCQEGCQCDEGHLLSGDACVPVAECGCSYGGRYYKQRAVFYTDKCQEQCKCGENGAVECQTFKCGPGEACKVVGGVNGCYPVGGRKCVASGDPHYVSLDGRHFDFQGACAYTLTKVCDKSDKQLVSFAVDQSTEKRANGRVSVTKAVAVAVYGYVITIEHGVRTKVIVNNTKKSLPLSLDEGRITVNKDRSNIIVSTDFGLRVLYNAMYYVEVVVPSAYEGKMCGLCGNYNDDHMDDFLLPSGEETGDVDDFGNAWTISSDDKPECSQAGKK</sequence>
<dbReference type="PANTHER" id="PTHR46160:SF7">
    <property type="entry name" value="VWFD DOMAIN-CONTAINING PROTEIN"/>
    <property type="match status" value="1"/>
</dbReference>
<dbReference type="InterPro" id="IPR014853">
    <property type="entry name" value="VWF/SSPO/ZAN-like_Cys-rich_dom"/>
</dbReference>
<dbReference type="SMART" id="SM00832">
    <property type="entry name" value="C8"/>
    <property type="match status" value="3"/>
</dbReference>
<dbReference type="Pfam" id="PF00094">
    <property type="entry name" value="VWD"/>
    <property type="match status" value="4"/>
</dbReference>
<evidence type="ECO:0000256" key="2">
    <source>
        <dbReference type="ARBA" id="ARBA00022475"/>
    </source>
</evidence>
<evidence type="ECO:0000256" key="3">
    <source>
        <dbReference type="ARBA" id="ARBA00022729"/>
    </source>
</evidence>
<feature type="domain" description="VWFD" evidence="8">
    <location>
        <begin position="37"/>
        <end position="220"/>
    </location>
</feature>
<evidence type="ECO:0000313" key="9">
    <source>
        <dbReference type="EMBL" id="KAG5855797.1"/>
    </source>
</evidence>
<evidence type="ECO:0000256" key="1">
    <source>
        <dbReference type="ARBA" id="ARBA00004236"/>
    </source>
</evidence>
<dbReference type="InterPro" id="IPR002919">
    <property type="entry name" value="TIL_dom"/>
</dbReference>
<dbReference type="GO" id="GO:0005886">
    <property type="term" value="C:plasma membrane"/>
    <property type="evidence" value="ECO:0007669"/>
    <property type="project" value="UniProtKB-SubCell"/>
</dbReference>
<evidence type="ECO:0000256" key="4">
    <source>
        <dbReference type="ARBA" id="ARBA00022737"/>
    </source>
</evidence>
<feature type="domain" description="VWFD" evidence="8">
    <location>
        <begin position="455"/>
        <end position="636"/>
    </location>
</feature>
<dbReference type="PROSITE" id="PS51233">
    <property type="entry name" value="VWFD"/>
    <property type="match status" value="4"/>
</dbReference>
<proteinExistence type="predicted"/>
<feature type="domain" description="VWFD" evidence="8">
    <location>
        <begin position="1235"/>
        <end position="1417"/>
    </location>
</feature>
<keyword evidence="6" id="KW-1015">Disulfide bond</keyword>
<gene>
    <name evidence="9" type="ORF">ANANG_G00000410</name>
</gene>
<dbReference type="Pfam" id="PF12714">
    <property type="entry name" value="TILa"/>
    <property type="match status" value="3"/>
</dbReference>
<dbReference type="Proteomes" id="UP001044222">
    <property type="component" value="Unassembled WGS sequence"/>
</dbReference>
<organism evidence="9 10">
    <name type="scientific">Anguilla anguilla</name>
    <name type="common">European freshwater eel</name>
    <name type="synonym">Muraena anguilla</name>
    <dbReference type="NCBI Taxonomy" id="7936"/>
    <lineage>
        <taxon>Eukaryota</taxon>
        <taxon>Metazoa</taxon>
        <taxon>Chordata</taxon>
        <taxon>Craniata</taxon>
        <taxon>Vertebrata</taxon>
        <taxon>Euteleostomi</taxon>
        <taxon>Actinopterygii</taxon>
        <taxon>Neopterygii</taxon>
        <taxon>Teleostei</taxon>
        <taxon>Anguilliformes</taxon>
        <taxon>Anguillidae</taxon>
        <taxon>Anguilla</taxon>
    </lineage>
</organism>
<dbReference type="SUPFAM" id="SSF57567">
    <property type="entry name" value="Serine protease inhibitors"/>
    <property type="match status" value="3"/>
</dbReference>
<dbReference type="Pfam" id="PF01826">
    <property type="entry name" value="TIL"/>
    <property type="match status" value="3"/>
</dbReference>
<evidence type="ECO:0000256" key="7">
    <source>
        <dbReference type="ARBA" id="ARBA00023180"/>
    </source>
</evidence>
<dbReference type="InterPro" id="IPR001007">
    <property type="entry name" value="VWF_dom"/>
</dbReference>
<accession>A0A9D3MVW2</accession>
<evidence type="ECO:0000259" key="8">
    <source>
        <dbReference type="PROSITE" id="PS51233"/>
    </source>
</evidence>
<comment type="subcellular location">
    <subcellularLocation>
        <location evidence="1">Cell membrane</location>
    </subcellularLocation>
</comment>
<keyword evidence="10" id="KW-1185">Reference proteome</keyword>
<keyword evidence="7" id="KW-0325">Glycoprotein</keyword>
<comment type="caution">
    <text evidence="9">The sequence shown here is derived from an EMBL/GenBank/DDBJ whole genome shotgun (WGS) entry which is preliminary data.</text>
</comment>
<dbReference type="PANTHER" id="PTHR46160">
    <property type="entry name" value="ALPHA-TECTORIN-RELATED"/>
    <property type="match status" value="1"/>
</dbReference>
<name>A0A9D3MVW2_ANGAN</name>
<dbReference type="FunFam" id="2.10.25.10:FF:000055">
    <property type="entry name" value="alpha-tectorin isoform X1"/>
    <property type="match status" value="2"/>
</dbReference>
<dbReference type="CDD" id="cd19941">
    <property type="entry name" value="TIL"/>
    <property type="match status" value="3"/>
</dbReference>
<evidence type="ECO:0000256" key="6">
    <source>
        <dbReference type="ARBA" id="ARBA00023157"/>
    </source>
</evidence>
<keyword evidence="3" id="KW-0732">Signal</keyword>
<keyword evidence="5" id="KW-0472">Membrane</keyword>
<evidence type="ECO:0000256" key="5">
    <source>
        <dbReference type="ARBA" id="ARBA00023136"/>
    </source>
</evidence>
<dbReference type="EMBL" id="JAFIRN010000001">
    <property type="protein sequence ID" value="KAG5855797.1"/>
    <property type="molecule type" value="Genomic_DNA"/>
</dbReference>
<dbReference type="SMART" id="SM00216">
    <property type="entry name" value="VWD"/>
    <property type="match status" value="4"/>
</dbReference>
<dbReference type="SMART" id="SM00215">
    <property type="entry name" value="VWC_out"/>
    <property type="match status" value="3"/>
</dbReference>
<evidence type="ECO:0000313" key="10">
    <source>
        <dbReference type="Proteomes" id="UP001044222"/>
    </source>
</evidence>
<keyword evidence="2" id="KW-1003">Cell membrane</keyword>
<dbReference type="InterPro" id="IPR036084">
    <property type="entry name" value="Ser_inhib-like_sf"/>
</dbReference>
<dbReference type="InterPro" id="IPR001846">
    <property type="entry name" value="VWF_type-D"/>
</dbReference>